<dbReference type="SUPFAM" id="SSF53098">
    <property type="entry name" value="Ribonuclease H-like"/>
    <property type="match status" value="1"/>
</dbReference>
<sequence>MSFAGVRVGAGTTFRDGNDLFRIVKTHGGDGLPEIAAEDLRTGDLCRFAMEYVLFAANVRILGEDLLPITCDLGDPIDVLWDAASEECRREARAKAAHIREVLTGYKSGSPEFPDPGEPRPQYRPERPKGERVRAKCKEMKWPKRTLDRWMSEYTARGEPGLISMRSVAPGLGSRQDPRWVQAAREVKAEFTFRSKPTQSLIIAHTNARLIARYGPGGICLPSDATARRILRQEEKLAPLFTGSTKHTRDVAGRPQSVYGKLLPTRPGEYVLMDTTRLDVYAMDPQTLKYVGLDLTVAMDWYSRCIIGLRLTPTTRAIDAMAALYECFRPKPAGPDWPARAVWPAHGVPRNVWVDRDTLDPGSALGAATPAIVPDNLLVDHGKIFVSSAMLGVCRSMGISLAPARVKIPWDKGPVERFFGTVRTLFLQELPGYKGPDIYSRGLHPEHDSFYFISEMEALLREWIADVYHNRPHNGIGEPELWNLGLSPAQMFARGVQMAGYLEAPRDPQLALNFLPLVWVKRRPEGIVIRRRVYKGEVLDVYPPGEASPYTLKKGRWPIRVNPDDVRTVYFYDHKTSGEWKPLTWDMGRALDLPMSEEGLDFVREILRTDTRAVDDRLAVAAMLDRRSLSQSLDTEKRNAALRLSREQSSLAADLDALAENRQKANKRRRRARSVPRSDAIEAFVDELDVHEDEEGDLDDEFDDTAATYRLMEDM</sequence>
<dbReference type="GO" id="GO:0003676">
    <property type="term" value="F:nucleic acid binding"/>
    <property type="evidence" value="ECO:0007669"/>
    <property type="project" value="InterPro"/>
</dbReference>
<feature type="region of interest" description="Disordered" evidence="1">
    <location>
        <begin position="106"/>
        <end position="131"/>
    </location>
</feature>
<dbReference type="PANTHER" id="PTHR35004:SF6">
    <property type="entry name" value="TRANSPOSASE"/>
    <property type="match status" value="1"/>
</dbReference>
<gene>
    <name evidence="3" type="ORF">EXE63_13310</name>
</gene>
<name>A0A6H0S2Q1_9MYCO</name>
<feature type="domain" description="Integrase catalytic" evidence="2">
    <location>
        <begin position="263"/>
        <end position="496"/>
    </location>
</feature>
<dbReference type="Proteomes" id="UP000501849">
    <property type="component" value="Chromosome"/>
</dbReference>
<dbReference type="PANTHER" id="PTHR35004">
    <property type="entry name" value="TRANSPOSASE RV3428C-RELATED"/>
    <property type="match status" value="1"/>
</dbReference>
<accession>A0A6H0S2Q1</accession>
<dbReference type="InterPro" id="IPR012337">
    <property type="entry name" value="RNaseH-like_sf"/>
</dbReference>
<feature type="compositionally biased region" description="Basic and acidic residues" evidence="1">
    <location>
        <begin position="117"/>
        <end position="131"/>
    </location>
</feature>
<dbReference type="AlphaFoldDB" id="A0A6H0S2Q1"/>
<evidence type="ECO:0000256" key="1">
    <source>
        <dbReference type="SAM" id="MobiDB-lite"/>
    </source>
</evidence>
<dbReference type="RefSeq" id="WP_168142308.1">
    <property type="nucleotide sequence ID" value="NZ_CP038799.1"/>
</dbReference>
<evidence type="ECO:0000313" key="3">
    <source>
        <dbReference type="EMBL" id="QIV81753.1"/>
    </source>
</evidence>
<protein>
    <submittedName>
        <fullName evidence="3">Transposase</fullName>
    </submittedName>
</protein>
<evidence type="ECO:0000313" key="4">
    <source>
        <dbReference type="Proteomes" id="UP000501849"/>
    </source>
</evidence>
<dbReference type="Gene3D" id="3.30.420.10">
    <property type="entry name" value="Ribonuclease H-like superfamily/Ribonuclease H"/>
    <property type="match status" value="1"/>
</dbReference>
<dbReference type="EMBL" id="CP038799">
    <property type="protein sequence ID" value="QIV81753.1"/>
    <property type="molecule type" value="Genomic_DNA"/>
</dbReference>
<reference evidence="3 4" key="1">
    <citation type="submission" date="2019-04" db="EMBL/GenBank/DDBJ databases">
        <title>Draft, Whole-Genome Sequence of the Anthracene-degrading Mycobacterium frederiksbergense LB501T, Isolated from a Polycyclic Aromatic Hydrocarbon (PAH)-Contaminated Soil.</title>
        <authorList>
            <person name="Augelletti F."/>
        </authorList>
    </citation>
    <scope>NUCLEOTIDE SEQUENCE [LARGE SCALE GENOMIC DNA]</scope>
    <source>
        <strain evidence="3 4">LB 501T</strain>
    </source>
</reference>
<proteinExistence type="predicted"/>
<evidence type="ECO:0000259" key="2">
    <source>
        <dbReference type="PROSITE" id="PS50994"/>
    </source>
</evidence>
<keyword evidence="4" id="KW-1185">Reference proteome</keyword>
<dbReference type="GO" id="GO:0015074">
    <property type="term" value="P:DNA integration"/>
    <property type="evidence" value="ECO:0007669"/>
    <property type="project" value="InterPro"/>
</dbReference>
<dbReference type="InterPro" id="IPR001584">
    <property type="entry name" value="Integrase_cat-core"/>
</dbReference>
<dbReference type="PROSITE" id="PS50994">
    <property type="entry name" value="INTEGRASE"/>
    <property type="match status" value="1"/>
</dbReference>
<dbReference type="KEGG" id="mfre:EXE63_13310"/>
<dbReference type="InterPro" id="IPR036397">
    <property type="entry name" value="RNaseH_sf"/>
</dbReference>
<organism evidence="3 4">
    <name type="scientific">Mycolicibacterium frederiksbergense</name>
    <dbReference type="NCBI Taxonomy" id="117567"/>
    <lineage>
        <taxon>Bacteria</taxon>
        <taxon>Bacillati</taxon>
        <taxon>Actinomycetota</taxon>
        <taxon>Actinomycetes</taxon>
        <taxon>Mycobacteriales</taxon>
        <taxon>Mycobacteriaceae</taxon>
        <taxon>Mycolicibacterium</taxon>
    </lineage>
</organism>